<gene>
    <name evidence="1" type="ORF">TCE0_042r14293</name>
</gene>
<proteinExistence type="predicted"/>
<dbReference type="Proteomes" id="UP000053095">
    <property type="component" value="Unassembled WGS sequence"/>
</dbReference>
<protein>
    <submittedName>
        <fullName evidence="1">Uncharacterized protein</fullName>
    </submittedName>
</protein>
<organism evidence="1 2">
    <name type="scientific">Talaromyces pinophilus</name>
    <name type="common">Penicillium pinophilum</name>
    <dbReference type="NCBI Taxonomy" id="128442"/>
    <lineage>
        <taxon>Eukaryota</taxon>
        <taxon>Fungi</taxon>
        <taxon>Dikarya</taxon>
        <taxon>Ascomycota</taxon>
        <taxon>Pezizomycotina</taxon>
        <taxon>Eurotiomycetes</taxon>
        <taxon>Eurotiomycetidae</taxon>
        <taxon>Eurotiales</taxon>
        <taxon>Trichocomaceae</taxon>
        <taxon>Talaromyces</taxon>
        <taxon>Talaromyces sect. Talaromyces</taxon>
    </lineage>
</organism>
<keyword evidence="2" id="KW-1185">Reference proteome</keyword>
<dbReference type="EMBL" id="DF933838">
    <property type="protein sequence ID" value="GAM41279.1"/>
    <property type="molecule type" value="Genomic_DNA"/>
</dbReference>
<name>A0A6V8HHG0_TALPI</name>
<evidence type="ECO:0000313" key="2">
    <source>
        <dbReference type="Proteomes" id="UP000053095"/>
    </source>
</evidence>
<accession>A0A6V8HHG0</accession>
<reference evidence="2" key="1">
    <citation type="journal article" date="2015" name="Genome Announc.">
        <title>Draft genome sequence of Talaromyces cellulolyticus strain Y-94, a source of lignocellulosic biomass-degrading enzymes.</title>
        <authorList>
            <person name="Fujii T."/>
            <person name="Koike H."/>
            <person name="Sawayama S."/>
            <person name="Yano S."/>
            <person name="Inoue H."/>
        </authorList>
    </citation>
    <scope>NUCLEOTIDE SEQUENCE [LARGE SCALE GENOMIC DNA]</scope>
    <source>
        <strain evidence="2">Y-94</strain>
    </source>
</reference>
<sequence>MLPNIESFCGYVRQDGQRGIRETPFNPHQARVFGAVTPMATEERQNSFSKEAQSGCVIFDSNRGHKSIRPRPWENGLVVERYVTLISVHVLILARVFTHSVPPTIRKTVYCDFSASEHILDTQRFHELLAESTQTPGEGEELDQHSIHLDSRTLRKAHLLSYWLGAYELQGWITAGHSQYATFINSKGQLGRAFISTYRRTARKEYKAMFEQVTPGSPERKHALTMLKLFPKAAAHSIAGVNHGNTLVMLLNGPPVT</sequence>
<dbReference type="AlphaFoldDB" id="A0A6V8HHG0"/>
<comment type="caution">
    <text evidence="1">The sequence shown here is derived from an EMBL/GenBank/DDBJ whole genome shotgun (WGS) entry which is preliminary data.</text>
</comment>
<evidence type="ECO:0000313" key="1">
    <source>
        <dbReference type="EMBL" id="GAM41279.1"/>
    </source>
</evidence>